<protein>
    <recommendedName>
        <fullName evidence="1">Metallo-beta-lactamase domain-containing protein</fullName>
    </recommendedName>
</protein>
<feature type="domain" description="Metallo-beta-lactamase" evidence="1">
    <location>
        <begin position="35"/>
        <end position="91"/>
    </location>
</feature>
<keyword evidence="3" id="KW-1185">Reference proteome</keyword>
<dbReference type="InterPro" id="IPR052159">
    <property type="entry name" value="Competence_DNA_uptake"/>
</dbReference>
<dbReference type="SUPFAM" id="SSF56281">
    <property type="entry name" value="Metallo-hydrolase/oxidoreductase"/>
    <property type="match status" value="1"/>
</dbReference>
<dbReference type="EMBL" id="LPUX01000053">
    <property type="protein sequence ID" value="OAP41401.1"/>
    <property type="molecule type" value="Genomic_DNA"/>
</dbReference>
<dbReference type="PANTHER" id="PTHR30619:SF1">
    <property type="entry name" value="RECOMBINATION PROTEIN 2"/>
    <property type="match status" value="1"/>
</dbReference>
<reference evidence="2 3" key="1">
    <citation type="journal article" date="2016" name="Int. J. Syst. Evol. Microbiol.">
        <title>Ensifer glycinis sp. nov., an novel rhizobial species associated with Glycine spp.</title>
        <authorList>
            <person name="Yan H."/>
            <person name="Yan J."/>
            <person name="Sui X.H."/>
            <person name="Wang E.T."/>
            <person name="Chen W.X."/>
            <person name="Zhang X.X."/>
            <person name="Chen W.F."/>
        </authorList>
    </citation>
    <scope>NUCLEOTIDE SEQUENCE [LARGE SCALE GENOMIC DNA]</scope>
    <source>
        <strain evidence="2 3">CCBAU 23380</strain>
    </source>
</reference>
<evidence type="ECO:0000313" key="2">
    <source>
        <dbReference type="EMBL" id="OAP41401.1"/>
    </source>
</evidence>
<sequence>MADFYELDFLAVETQKSGDAISLRYSLNGQEFIHVIDGGFAETGERLVTHIRDHYGSPSYIDHVVATHPDGDHTVGLRSVLEAFDVGALWMLRPWHYVDLLMPGFPTYKSRSALVSKLRELYPNLAALEDIAIDRGIPIYEPLQGATIGVFTVLAPSLNHFLQCVWESDRTPETSMGEKASAFTGLASLVLEAAKRAINYTLASWGLEAFSPESSSRENEMSVVQYGVLCDQRILLTADAGRDGLTEALDYAPNAGVSFPGVDKFQVPHHGSRRNLSSEICDRILGPKLPAKAEASLFNAYIRSAKADPDHPRKVVIRACIHRGGNVYMTEGQSIVTGVNRPTRTGWTSLVAADYPHEQEEA</sequence>
<dbReference type="Pfam" id="PF00753">
    <property type="entry name" value="Lactamase_B"/>
    <property type="match status" value="1"/>
</dbReference>
<dbReference type="InterPro" id="IPR001279">
    <property type="entry name" value="Metallo-B-lactamas"/>
</dbReference>
<evidence type="ECO:0000259" key="1">
    <source>
        <dbReference type="Pfam" id="PF00753"/>
    </source>
</evidence>
<name>A0A178Y1Q8_9HYPH</name>
<proteinExistence type="predicted"/>
<dbReference type="RefSeq" id="WP_064241690.1">
    <property type="nucleotide sequence ID" value="NZ_LPUX01000053.1"/>
</dbReference>
<dbReference type="PANTHER" id="PTHR30619">
    <property type="entry name" value="DNA INTERNALIZATION/COMPETENCE PROTEIN COMEC/REC2"/>
    <property type="match status" value="1"/>
</dbReference>
<comment type="caution">
    <text evidence="2">The sequence shown here is derived from an EMBL/GenBank/DDBJ whole genome shotgun (WGS) entry which is preliminary data.</text>
</comment>
<accession>A0A178Y1Q8</accession>
<gene>
    <name evidence="2" type="ORF">AU381_05905</name>
</gene>
<evidence type="ECO:0000313" key="3">
    <source>
        <dbReference type="Proteomes" id="UP000094025"/>
    </source>
</evidence>
<dbReference type="InterPro" id="IPR036866">
    <property type="entry name" value="RibonucZ/Hydroxyglut_hydro"/>
</dbReference>
<dbReference type="OrthoDB" id="418728at2"/>
<organism evidence="2 3">
    <name type="scientific">Sinorhizobium glycinis</name>
    <dbReference type="NCBI Taxonomy" id="1472378"/>
    <lineage>
        <taxon>Bacteria</taxon>
        <taxon>Pseudomonadati</taxon>
        <taxon>Pseudomonadota</taxon>
        <taxon>Alphaproteobacteria</taxon>
        <taxon>Hyphomicrobiales</taxon>
        <taxon>Rhizobiaceae</taxon>
        <taxon>Sinorhizobium/Ensifer group</taxon>
        <taxon>Sinorhizobium</taxon>
    </lineage>
</organism>
<dbReference type="Proteomes" id="UP000094025">
    <property type="component" value="Unassembled WGS sequence"/>
</dbReference>
<dbReference type="STRING" id="1472378.AU381_05905"/>
<dbReference type="AlphaFoldDB" id="A0A178Y1Q8"/>
<dbReference type="Gene3D" id="3.60.15.10">
    <property type="entry name" value="Ribonuclease Z/Hydroxyacylglutathione hydrolase-like"/>
    <property type="match status" value="1"/>
</dbReference>